<dbReference type="KEGG" id="afx:JZ786_14530"/>
<name>A0A9X7VVB4_9BACL</name>
<dbReference type="AlphaFoldDB" id="A0A9X7VVB4"/>
<evidence type="ECO:0000313" key="1">
    <source>
        <dbReference type="EMBL" id="QSO45763.1"/>
    </source>
</evidence>
<dbReference type="EMBL" id="CP071182">
    <property type="protein sequence ID" value="QSO45763.1"/>
    <property type="molecule type" value="Genomic_DNA"/>
</dbReference>
<organism evidence="1 2">
    <name type="scientific">Alicyclobacillus mengziensis</name>
    <dbReference type="NCBI Taxonomy" id="2931921"/>
    <lineage>
        <taxon>Bacteria</taxon>
        <taxon>Bacillati</taxon>
        <taxon>Bacillota</taxon>
        <taxon>Bacilli</taxon>
        <taxon>Bacillales</taxon>
        <taxon>Alicyclobacillaceae</taxon>
        <taxon>Alicyclobacillus</taxon>
    </lineage>
</organism>
<gene>
    <name evidence="1" type="ORF">JZ786_14530</name>
</gene>
<dbReference type="Pfam" id="PF07293">
    <property type="entry name" value="DUF1450"/>
    <property type="match status" value="1"/>
</dbReference>
<reference evidence="1 2" key="1">
    <citation type="submission" date="2021-02" db="EMBL/GenBank/DDBJ databases">
        <title>Alicyclobacillus curvatus sp. nov. and Alicyclobacillus mengziensis sp. nov., two acidophilic bacteria isolated from acid mine drainage.</title>
        <authorList>
            <person name="Huang Y."/>
        </authorList>
    </citation>
    <scope>NUCLEOTIDE SEQUENCE [LARGE SCALE GENOMIC DNA]</scope>
    <source>
        <strain evidence="1 2">S30H14</strain>
    </source>
</reference>
<keyword evidence="2" id="KW-1185">Reference proteome</keyword>
<dbReference type="InterPro" id="IPR009910">
    <property type="entry name" value="DUF1450"/>
</dbReference>
<proteinExistence type="predicted"/>
<protein>
    <submittedName>
        <fullName evidence="1">DUF1450 domain-containing protein</fullName>
    </submittedName>
</protein>
<evidence type="ECO:0000313" key="2">
    <source>
        <dbReference type="Proteomes" id="UP000663505"/>
    </source>
</evidence>
<accession>A0A9X7VVB4</accession>
<sequence>MANSMSLKWCKKNLEKYSQAVYDLIVKEHPEVESEIVDCADKCGLCTDVPFAVRNNATVAARDPRGLYMKLERGFAFESKPVLPGTYEDAASKAAEEETPVTP</sequence>
<dbReference type="Proteomes" id="UP000663505">
    <property type="component" value="Chromosome"/>
</dbReference>
<dbReference type="RefSeq" id="WP_206655132.1">
    <property type="nucleotide sequence ID" value="NZ_CP071182.1"/>
</dbReference>